<gene>
    <name evidence="5" type="ORF">WJX73_010058</name>
</gene>
<evidence type="ECO:0000256" key="3">
    <source>
        <dbReference type="SAM" id="MobiDB-lite"/>
    </source>
</evidence>
<keyword evidence="6" id="KW-1185">Reference proteome</keyword>
<dbReference type="GO" id="GO:0000965">
    <property type="term" value="P:mitochondrial RNA 3'-end processing"/>
    <property type="evidence" value="ECO:0007669"/>
    <property type="project" value="TreeGrafter"/>
</dbReference>
<reference evidence="5 6" key="1">
    <citation type="journal article" date="2024" name="Nat. Commun.">
        <title>Phylogenomics reveals the evolutionary origins of lichenization in chlorophyte algae.</title>
        <authorList>
            <person name="Puginier C."/>
            <person name="Libourel C."/>
            <person name="Otte J."/>
            <person name="Skaloud P."/>
            <person name="Haon M."/>
            <person name="Grisel S."/>
            <person name="Petersen M."/>
            <person name="Berrin J.G."/>
            <person name="Delaux P.M."/>
            <person name="Dal Grande F."/>
            <person name="Keller J."/>
        </authorList>
    </citation>
    <scope>NUCLEOTIDE SEQUENCE [LARGE SCALE GENOMIC DNA]</scope>
    <source>
        <strain evidence="5 6">SAG 2036</strain>
    </source>
</reference>
<dbReference type="Gene3D" id="3.30.1370.10">
    <property type="entry name" value="K Homology domain, type 1"/>
    <property type="match status" value="1"/>
</dbReference>
<dbReference type="InterPro" id="IPR012162">
    <property type="entry name" value="PNPase"/>
</dbReference>
<feature type="non-terminal residue" evidence="5">
    <location>
        <position position="1"/>
    </location>
</feature>
<feature type="domain" description="S1 motif" evidence="4">
    <location>
        <begin position="150"/>
        <end position="220"/>
    </location>
</feature>
<feature type="domain" description="S1 motif" evidence="4">
    <location>
        <begin position="60"/>
        <end position="123"/>
    </location>
</feature>
<accession>A0AAW1NSX6</accession>
<name>A0AAW1NSX6_9CHLO</name>
<dbReference type="GO" id="GO:0005829">
    <property type="term" value="C:cytosol"/>
    <property type="evidence" value="ECO:0007669"/>
    <property type="project" value="TreeGrafter"/>
</dbReference>
<organism evidence="5 6">
    <name type="scientific">Symbiochloris irregularis</name>
    <dbReference type="NCBI Taxonomy" id="706552"/>
    <lineage>
        <taxon>Eukaryota</taxon>
        <taxon>Viridiplantae</taxon>
        <taxon>Chlorophyta</taxon>
        <taxon>core chlorophytes</taxon>
        <taxon>Trebouxiophyceae</taxon>
        <taxon>Trebouxiales</taxon>
        <taxon>Trebouxiaceae</taxon>
        <taxon>Symbiochloris</taxon>
    </lineage>
</organism>
<dbReference type="Proteomes" id="UP001465755">
    <property type="component" value="Unassembled WGS sequence"/>
</dbReference>
<dbReference type="GO" id="GO:0005739">
    <property type="term" value="C:mitochondrion"/>
    <property type="evidence" value="ECO:0007669"/>
    <property type="project" value="TreeGrafter"/>
</dbReference>
<protein>
    <recommendedName>
        <fullName evidence="4">S1 motif domain-containing protein</fullName>
    </recommendedName>
</protein>
<dbReference type="InterPro" id="IPR003029">
    <property type="entry name" value="S1_domain"/>
</dbReference>
<keyword evidence="1 2" id="KW-0694">RNA-binding</keyword>
<dbReference type="PANTHER" id="PTHR11252:SF0">
    <property type="entry name" value="POLYRIBONUCLEOTIDE NUCLEOTIDYLTRANSFERASE 1, MITOCHONDRIAL"/>
    <property type="match status" value="1"/>
</dbReference>
<dbReference type="InterPro" id="IPR004088">
    <property type="entry name" value="KH_dom_type_1"/>
</dbReference>
<dbReference type="EMBL" id="JALJOQ010000154">
    <property type="protein sequence ID" value="KAK9793187.1"/>
    <property type="molecule type" value="Genomic_DNA"/>
</dbReference>
<dbReference type="SUPFAM" id="SSF50249">
    <property type="entry name" value="Nucleic acid-binding proteins"/>
    <property type="match status" value="2"/>
</dbReference>
<sequence length="228" mass="24082">GTVIGPGGRTIRNIVDRSGCSNVEMIDQEHGTFEISATDPEALNAATDILKSLVEEPEAGLTYRGVKVASVEKFGLFVEFLPEQQGLCHVSELGGELSSFSAGDTVDVKLLEVNDGKFRLSRKAVLTDDNGGVEPEEPPKPPPPPPLVEGDILRDCEVKSVLAFGAFVELGDGRGQGLVHVSQLALERVADPSDVVSIGDRVDVQVMAPRKDGKVALSRKAVLANGAS</sequence>
<dbReference type="Pfam" id="PF00013">
    <property type="entry name" value="KH_1"/>
    <property type="match status" value="1"/>
</dbReference>
<dbReference type="CDD" id="cd02393">
    <property type="entry name" value="KH-I_PNPase"/>
    <property type="match status" value="1"/>
</dbReference>
<dbReference type="GO" id="GO:0004654">
    <property type="term" value="F:polyribonucleotide nucleotidyltransferase activity"/>
    <property type="evidence" value="ECO:0007669"/>
    <property type="project" value="InterPro"/>
</dbReference>
<dbReference type="GO" id="GO:0000175">
    <property type="term" value="F:3'-5'-RNA exonuclease activity"/>
    <property type="evidence" value="ECO:0007669"/>
    <property type="project" value="TreeGrafter"/>
</dbReference>
<evidence type="ECO:0000259" key="4">
    <source>
        <dbReference type="PROSITE" id="PS50126"/>
    </source>
</evidence>
<comment type="caution">
    <text evidence="5">The sequence shown here is derived from an EMBL/GenBank/DDBJ whole genome shotgun (WGS) entry which is preliminary data.</text>
</comment>
<dbReference type="Pfam" id="PF00575">
    <property type="entry name" value="S1"/>
    <property type="match status" value="2"/>
</dbReference>
<proteinExistence type="predicted"/>
<dbReference type="InterPro" id="IPR036612">
    <property type="entry name" value="KH_dom_type_1_sf"/>
</dbReference>
<dbReference type="InterPro" id="IPR012340">
    <property type="entry name" value="NA-bd_OB-fold"/>
</dbReference>
<dbReference type="GO" id="GO:0000958">
    <property type="term" value="P:mitochondrial mRNA catabolic process"/>
    <property type="evidence" value="ECO:0007669"/>
    <property type="project" value="TreeGrafter"/>
</dbReference>
<dbReference type="PROSITE" id="PS50084">
    <property type="entry name" value="KH_TYPE_1"/>
    <property type="match status" value="1"/>
</dbReference>
<dbReference type="GO" id="GO:0003723">
    <property type="term" value="F:RNA binding"/>
    <property type="evidence" value="ECO:0007669"/>
    <property type="project" value="UniProtKB-UniRule"/>
</dbReference>
<evidence type="ECO:0000256" key="1">
    <source>
        <dbReference type="ARBA" id="ARBA00022884"/>
    </source>
</evidence>
<evidence type="ECO:0000313" key="6">
    <source>
        <dbReference type="Proteomes" id="UP001465755"/>
    </source>
</evidence>
<dbReference type="PROSITE" id="PS50126">
    <property type="entry name" value="S1"/>
    <property type="match status" value="2"/>
</dbReference>
<evidence type="ECO:0000256" key="2">
    <source>
        <dbReference type="PROSITE-ProRule" id="PRU00117"/>
    </source>
</evidence>
<dbReference type="AlphaFoldDB" id="A0AAW1NSX6"/>
<dbReference type="Gene3D" id="2.40.50.140">
    <property type="entry name" value="Nucleic acid-binding proteins"/>
    <property type="match status" value="2"/>
</dbReference>
<dbReference type="PANTHER" id="PTHR11252">
    <property type="entry name" value="POLYRIBONUCLEOTIDE NUCLEOTIDYLTRANSFERASE"/>
    <property type="match status" value="1"/>
</dbReference>
<feature type="region of interest" description="Disordered" evidence="3">
    <location>
        <begin position="127"/>
        <end position="146"/>
    </location>
</feature>
<dbReference type="SUPFAM" id="SSF54791">
    <property type="entry name" value="Eukaryotic type KH-domain (KH-domain type I)"/>
    <property type="match status" value="1"/>
</dbReference>
<evidence type="ECO:0000313" key="5">
    <source>
        <dbReference type="EMBL" id="KAK9793187.1"/>
    </source>
</evidence>
<dbReference type="SMART" id="SM00316">
    <property type="entry name" value="S1"/>
    <property type="match status" value="2"/>
</dbReference>